<reference evidence="7 8" key="1">
    <citation type="submission" date="2022-10" db="EMBL/GenBank/DDBJ databases">
        <title>Luteolibacter arcticus strain CCTCC AB 2014275, whole genome shotgun sequencing project.</title>
        <authorList>
            <person name="Zhao G."/>
            <person name="Shen L."/>
        </authorList>
    </citation>
    <scope>NUCLEOTIDE SEQUENCE [LARGE SCALE GENOMIC DNA]</scope>
    <source>
        <strain evidence="7 8">CCTCC AB 2014275</strain>
    </source>
</reference>
<dbReference type="SUPFAM" id="SSF51445">
    <property type="entry name" value="(Trans)glycosidases"/>
    <property type="match status" value="1"/>
</dbReference>
<comment type="caution">
    <text evidence="7">The sequence shown here is derived from an EMBL/GenBank/DDBJ whole genome shotgun (WGS) entry which is preliminary data.</text>
</comment>
<feature type="chain" id="PRO_5045957151" evidence="5">
    <location>
        <begin position="20"/>
        <end position="813"/>
    </location>
</feature>
<dbReference type="RefSeq" id="WP_264490489.1">
    <property type="nucleotide sequence ID" value="NZ_JAPDDT010000025.1"/>
</dbReference>
<dbReference type="Pfam" id="PF13385">
    <property type="entry name" value="Laminin_G_3"/>
    <property type="match status" value="1"/>
</dbReference>
<keyword evidence="8" id="KW-1185">Reference proteome</keyword>
<dbReference type="InterPro" id="IPR017853">
    <property type="entry name" value="GH"/>
</dbReference>
<gene>
    <name evidence="7" type="ORF">OKA05_27770</name>
</gene>
<dbReference type="SUPFAM" id="SSF49785">
    <property type="entry name" value="Galactose-binding domain-like"/>
    <property type="match status" value="1"/>
</dbReference>
<evidence type="ECO:0000313" key="7">
    <source>
        <dbReference type="EMBL" id="MCW1926381.1"/>
    </source>
</evidence>
<sequence length="813" mass="88344">MHPLLRLLACATLPSLALAAAPDIVPAVRSWTPAAGTLDAGHATVEIDPAHAAALSATAAVIREDLAALQAPGKAAAGKGTVLFLTLGGDAARPEGYTVEVADRITIRGATPAGVFLGSRSVLQLLRQSPELPKGTISDWPDYKGRMLMLDVGRKAYPMSALKDFIRLMAWYKMNELHLHLSDEAFGGTYAAFRVESKTFPGLAAKDLHYTAADIRELQDFAKARGIVITPEIDMPGHARCFTNYWPEITLKGYPDYMDVTNPKTIEVMKKLLDEMIPLFDAPDFHIGTDEYRVSGPRKDELHEGFRQFINTMNAHVRSRGKNCRIWSGFEHMGGTTQIDPTVIIDMWETDDAKGQIAKGHPIINSNHGRTYLVPGAHYYGISRAGIYQGWEPWMVSGDMAKNPAKDDPKLLGGKLHVWFDQGPTGWTLTEVGEDTLTGMHVFSEKLWGTKGSPDYKAFTERAGKTLPVPAVTLLDRIAAGKNGVLLDLPREVSLKNESSVIPLPLAKAERGDLESPWTLTMEVRRTADTKGRGVIISSDLAEICANYTRQEEITVTDPNGQKSKKKLAFQGISTLRAAGTLEGNGTPGKSRVAHDTAKSSNKMLPLNEWVTLTVVGETGRNTMWLNGEKIGESGNQLVCPLRQLGGGAGESFVGSIRKLRVINRVLTPKEIGRAAGLDIPDNQAAKAKVTATASDTAHAFTPDLATDEDPKSRWSSGPTQAPQSLAIDLGRSATFNTVAIDWESATPGEYHVEVSADGEKWKDVFTGKAEPGRTTARFANASGRHVRIVMSKPTTPWGYSIHEVEVLHAKKP</sequence>
<keyword evidence="2" id="KW-0378">Hydrolase</keyword>
<dbReference type="InterPro" id="IPR008979">
    <property type="entry name" value="Galactose-bd-like_sf"/>
</dbReference>
<dbReference type="InterPro" id="IPR052764">
    <property type="entry name" value="GH20_Enzymes"/>
</dbReference>
<dbReference type="InterPro" id="IPR013320">
    <property type="entry name" value="ConA-like_dom_sf"/>
</dbReference>
<dbReference type="PANTHER" id="PTHR43678">
    <property type="entry name" value="PUTATIVE (AFU_ORTHOLOGUE AFUA_2G00640)-RELATED"/>
    <property type="match status" value="1"/>
</dbReference>
<keyword evidence="5" id="KW-0732">Signal</keyword>
<organism evidence="7 8">
    <name type="scientific">Luteolibacter arcticus</name>
    <dbReference type="NCBI Taxonomy" id="1581411"/>
    <lineage>
        <taxon>Bacteria</taxon>
        <taxon>Pseudomonadati</taxon>
        <taxon>Verrucomicrobiota</taxon>
        <taxon>Verrucomicrobiia</taxon>
        <taxon>Verrucomicrobiales</taxon>
        <taxon>Verrucomicrobiaceae</taxon>
        <taxon>Luteolibacter</taxon>
    </lineage>
</organism>
<dbReference type="Pfam" id="PF00754">
    <property type="entry name" value="F5_F8_type_C"/>
    <property type="match status" value="1"/>
</dbReference>
<evidence type="ECO:0000259" key="6">
    <source>
        <dbReference type="PROSITE" id="PS50022"/>
    </source>
</evidence>
<dbReference type="InterPro" id="IPR015883">
    <property type="entry name" value="Glyco_hydro_20_cat"/>
</dbReference>
<feature type="domain" description="F5/8 type C" evidence="6">
    <location>
        <begin position="673"/>
        <end position="810"/>
    </location>
</feature>
<dbReference type="PRINTS" id="PR00738">
    <property type="entry name" value="GLHYDRLASE20"/>
</dbReference>
<dbReference type="PROSITE" id="PS50022">
    <property type="entry name" value="FA58C_3"/>
    <property type="match status" value="1"/>
</dbReference>
<dbReference type="Pfam" id="PF00728">
    <property type="entry name" value="Glyco_hydro_20"/>
    <property type="match status" value="1"/>
</dbReference>
<feature type="signal peptide" evidence="5">
    <location>
        <begin position="1"/>
        <end position="19"/>
    </location>
</feature>
<proteinExistence type="inferred from homology"/>
<keyword evidence="3" id="KW-0326">Glycosidase</keyword>
<dbReference type="EMBL" id="JAPDDT010000025">
    <property type="protein sequence ID" value="MCW1926381.1"/>
    <property type="molecule type" value="Genomic_DNA"/>
</dbReference>
<dbReference type="SUPFAM" id="SSF49899">
    <property type="entry name" value="Concanavalin A-like lectins/glucanases"/>
    <property type="match status" value="1"/>
</dbReference>
<dbReference type="Pfam" id="PF02838">
    <property type="entry name" value="Glyco_hydro_20b"/>
    <property type="match status" value="1"/>
</dbReference>
<dbReference type="Gene3D" id="3.20.20.80">
    <property type="entry name" value="Glycosidases"/>
    <property type="match status" value="1"/>
</dbReference>
<evidence type="ECO:0000256" key="3">
    <source>
        <dbReference type="ARBA" id="ARBA00023295"/>
    </source>
</evidence>
<evidence type="ECO:0000256" key="2">
    <source>
        <dbReference type="ARBA" id="ARBA00022801"/>
    </source>
</evidence>
<dbReference type="InterPro" id="IPR000421">
    <property type="entry name" value="FA58C"/>
</dbReference>
<dbReference type="Gene3D" id="2.60.120.200">
    <property type="match status" value="1"/>
</dbReference>
<dbReference type="Proteomes" id="UP001320876">
    <property type="component" value="Unassembled WGS sequence"/>
</dbReference>
<dbReference type="InterPro" id="IPR029018">
    <property type="entry name" value="Hex-like_dom2"/>
</dbReference>
<dbReference type="InterPro" id="IPR015882">
    <property type="entry name" value="HEX_bac_N"/>
</dbReference>
<dbReference type="SUPFAM" id="SSF55545">
    <property type="entry name" value="beta-N-acetylhexosaminidase-like domain"/>
    <property type="match status" value="1"/>
</dbReference>
<dbReference type="PANTHER" id="PTHR43678:SF1">
    <property type="entry name" value="BETA-N-ACETYLHEXOSAMINIDASE"/>
    <property type="match status" value="1"/>
</dbReference>
<comment type="similarity">
    <text evidence="1">Belongs to the glycosyl hydrolase 20 family.</text>
</comment>
<dbReference type="Gene3D" id="3.30.379.10">
    <property type="entry name" value="Chitobiase/beta-hexosaminidase domain 2-like"/>
    <property type="match status" value="1"/>
</dbReference>
<name>A0ABT3GSB3_9BACT</name>
<feature type="region of interest" description="Disordered" evidence="4">
    <location>
        <begin position="702"/>
        <end position="722"/>
    </location>
</feature>
<evidence type="ECO:0000256" key="1">
    <source>
        <dbReference type="ARBA" id="ARBA00006285"/>
    </source>
</evidence>
<dbReference type="InterPro" id="IPR025705">
    <property type="entry name" value="Beta_hexosaminidase_sua/sub"/>
</dbReference>
<evidence type="ECO:0000313" key="8">
    <source>
        <dbReference type="Proteomes" id="UP001320876"/>
    </source>
</evidence>
<evidence type="ECO:0000256" key="5">
    <source>
        <dbReference type="SAM" id="SignalP"/>
    </source>
</evidence>
<dbReference type="Gene3D" id="2.60.120.260">
    <property type="entry name" value="Galactose-binding domain-like"/>
    <property type="match status" value="1"/>
</dbReference>
<dbReference type="CDD" id="cd06564">
    <property type="entry name" value="GH20_DspB_LnbB-like"/>
    <property type="match status" value="1"/>
</dbReference>
<accession>A0ABT3GSB3</accession>
<protein>
    <submittedName>
        <fullName evidence="7">Family 20 glycosylhydrolase</fullName>
    </submittedName>
</protein>
<evidence type="ECO:0000256" key="4">
    <source>
        <dbReference type="SAM" id="MobiDB-lite"/>
    </source>
</evidence>